<gene>
    <name evidence="3" type="ORF">SAMN04487965_3167</name>
</gene>
<dbReference type="RefSeq" id="WP_073276966.1">
    <property type="nucleotide sequence ID" value="NZ_FQVA01000006.1"/>
</dbReference>
<evidence type="ECO:0000259" key="2">
    <source>
        <dbReference type="Pfam" id="PF14347"/>
    </source>
</evidence>
<dbReference type="Proteomes" id="UP000184170">
    <property type="component" value="Unassembled WGS sequence"/>
</dbReference>
<organism evidence="3 4">
    <name type="scientific">Microbulbifer donghaiensis</name>
    <dbReference type="NCBI Taxonomy" id="494016"/>
    <lineage>
        <taxon>Bacteria</taxon>
        <taxon>Pseudomonadati</taxon>
        <taxon>Pseudomonadota</taxon>
        <taxon>Gammaproteobacteria</taxon>
        <taxon>Cellvibrionales</taxon>
        <taxon>Microbulbiferaceae</taxon>
        <taxon>Microbulbifer</taxon>
    </lineage>
</organism>
<dbReference type="AlphaFoldDB" id="A0A1M5GJY3"/>
<sequence length="147" mass="15934">MTGYRSIIFASALMLSPLLHAGEDTQANLISEAPADAKVYFISPKNGETVPQTFTVKFGLSGMGVAPAGVERDKTGHHHLLIDVKEMPDMTKPLPATENIIHFGGGQTETEITLPPGKHTLQLVLGNYLHIPFKKSVMSEKITVEVQ</sequence>
<protein>
    <recommendedName>
        <fullName evidence="2">DUF4399 domain-containing protein</fullName>
    </recommendedName>
</protein>
<feature type="signal peptide" evidence="1">
    <location>
        <begin position="1"/>
        <end position="21"/>
    </location>
</feature>
<feature type="chain" id="PRO_5012047690" description="DUF4399 domain-containing protein" evidence="1">
    <location>
        <begin position="22"/>
        <end position="147"/>
    </location>
</feature>
<keyword evidence="1" id="KW-0732">Signal</keyword>
<dbReference type="STRING" id="494016.SAMN04487965_3167"/>
<proteinExistence type="predicted"/>
<evidence type="ECO:0000313" key="4">
    <source>
        <dbReference type="Proteomes" id="UP000184170"/>
    </source>
</evidence>
<reference evidence="4" key="1">
    <citation type="submission" date="2016-11" db="EMBL/GenBank/DDBJ databases">
        <authorList>
            <person name="Varghese N."/>
            <person name="Submissions S."/>
        </authorList>
    </citation>
    <scope>NUCLEOTIDE SEQUENCE [LARGE SCALE GENOMIC DNA]</scope>
    <source>
        <strain evidence="4">CGMCC 1.7063</strain>
    </source>
</reference>
<feature type="domain" description="DUF4399" evidence="2">
    <location>
        <begin position="56"/>
        <end position="147"/>
    </location>
</feature>
<dbReference type="InterPro" id="IPR025512">
    <property type="entry name" value="DUF4399"/>
</dbReference>
<dbReference type="Pfam" id="PF14347">
    <property type="entry name" value="DUF4399"/>
    <property type="match status" value="1"/>
</dbReference>
<keyword evidence="4" id="KW-1185">Reference proteome</keyword>
<name>A0A1M5GJY3_9GAMM</name>
<evidence type="ECO:0000313" key="3">
    <source>
        <dbReference type="EMBL" id="SHG04003.1"/>
    </source>
</evidence>
<evidence type="ECO:0000256" key="1">
    <source>
        <dbReference type="SAM" id="SignalP"/>
    </source>
</evidence>
<dbReference type="EMBL" id="FQVA01000006">
    <property type="protein sequence ID" value="SHG04003.1"/>
    <property type="molecule type" value="Genomic_DNA"/>
</dbReference>
<accession>A0A1M5GJY3</accession>